<dbReference type="Proteomes" id="UP001524642">
    <property type="component" value="Unassembled WGS sequence"/>
</dbReference>
<gene>
    <name evidence="7" type="ORF">NRP21_21710</name>
</gene>
<accession>A0ABT1X995</accession>
<feature type="active site" evidence="4">
    <location>
        <position position="136"/>
    </location>
</feature>
<protein>
    <recommendedName>
        <fullName evidence="2">protein-glutamate methylesterase</fullName>
        <ecNumber evidence="2">3.1.1.61</ecNumber>
    </recommendedName>
</protein>
<dbReference type="InterPro" id="IPR035909">
    <property type="entry name" value="CheB_C"/>
</dbReference>
<sequence>MSNAPEPWFVAIGASGMEGLDDLKAVLQALPARLAAVVLVVLHRPWERHTHLRAVLARFSRLPVLVPMDGERFDPGHVYIGEPEEHLTLVARSFGAMTPDLDRVHRNRTVDLLFRSVAEHSAGRAIGVVLSGSLDDGSRGLAAIRAAGGLTMVITPNLLPRRGMPENAVSYDGPVDVIGSPSCIAGAIRAAIGTGGRDPADFRREHEPGHAAKSRPAA</sequence>
<dbReference type="Pfam" id="PF01339">
    <property type="entry name" value="CheB_methylest"/>
    <property type="match status" value="1"/>
</dbReference>
<feature type="active site" evidence="4">
    <location>
        <position position="43"/>
    </location>
</feature>
<dbReference type="CDD" id="cd16433">
    <property type="entry name" value="CheB"/>
    <property type="match status" value="1"/>
</dbReference>
<proteinExistence type="predicted"/>
<dbReference type="EC" id="3.1.1.61" evidence="2"/>
<organism evidence="7 8">
    <name type="scientific">Roseomonas populi</name>
    <dbReference type="NCBI Taxonomy" id="3121582"/>
    <lineage>
        <taxon>Bacteria</taxon>
        <taxon>Pseudomonadati</taxon>
        <taxon>Pseudomonadota</taxon>
        <taxon>Alphaproteobacteria</taxon>
        <taxon>Acetobacterales</taxon>
        <taxon>Roseomonadaceae</taxon>
        <taxon>Roseomonas</taxon>
    </lineage>
</organism>
<dbReference type="PANTHER" id="PTHR42872:SF6">
    <property type="entry name" value="PROTEIN-GLUTAMATE METHYLESTERASE_PROTEIN-GLUTAMINE GLUTAMINASE"/>
    <property type="match status" value="1"/>
</dbReference>
<evidence type="ECO:0000256" key="3">
    <source>
        <dbReference type="ARBA" id="ARBA00048267"/>
    </source>
</evidence>
<reference evidence="7 8" key="1">
    <citation type="submission" date="2022-06" db="EMBL/GenBank/DDBJ databases">
        <title>Roseomonas CN29.</title>
        <authorList>
            <person name="Cheng Y."/>
            <person name="He X."/>
        </authorList>
    </citation>
    <scope>NUCLEOTIDE SEQUENCE [LARGE SCALE GENOMIC DNA]</scope>
    <source>
        <strain evidence="7 8">CN29</strain>
    </source>
</reference>
<evidence type="ECO:0000256" key="1">
    <source>
        <dbReference type="ARBA" id="ARBA00022801"/>
    </source>
</evidence>
<comment type="caution">
    <text evidence="7">The sequence shown here is derived from an EMBL/GenBank/DDBJ whole genome shotgun (WGS) entry which is preliminary data.</text>
</comment>
<evidence type="ECO:0000313" key="7">
    <source>
        <dbReference type="EMBL" id="MCR0984680.1"/>
    </source>
</evidence>
<dbReference type="PROSITE" id="PS50122">
    <property type="entry name" value="CHEB"/>
    <property type="match status" value="1"/>
</dbReference>
<feature type="domain" description="CheB-type methylesterase" evidence="6">
    <location>
        <begin position="5"/>
        <end position="178"/>
    </location>
</feature>
<keyword evidence="1 4" id="KW-0378">Hydrolase</keyword>
<dbReference type="Gene3D" id="3.40.50.180">
    <property type="entry name" value="Methylesterase CheB, C-terminal domain"/>
    <property type="match status" value="1"/>
</dbReference>
<dbReference type="RefSeq" id="WP_257718335.1">
    <property type="nucleotide sequence ID" value="NZ_JANJOU010000023.1"/>
</dbReference>
<evidence type="ECO:0000256" key="5">
    <source>
        <dbReference type="SAM" id="MobiDB-lite"/>
    </source>
</evidence>
<evidence type="ECO:0000256" key="4">
    <source>
        <dbReference type="PROSITE-ProRule" id="PRU00050"/>
    </source>
</evidence>
<dbReference type="InterPro" id="IPR000673">
    <property type="entry name" value="Sig_transdc_resp-reg_Me-estase"/>
</dbReference>
<feature type="active site" evidence="4">
    <location>
        <position position="15"/>
    </location>
</feature>
<dbReference type="SUPFAM" id="SSF52738">
    <property type="entry name" value="Methylesterase CheB, C-terminal domain"/>
    <property type="match status" value="1"/>
</dbReference>
<comment type="catalytic activity">
    <reaction evidence="3">
        <text>[protein]-L-glutamate 5-O-methyl ester + H2O = L-glutamyl-[protein] + methanol + H(+)</text>
        <dbReference type="Rhea" id="RHEA:23236"/>
        <dbReference type="Rhea" id="RHEA-COMP:10208"/>
        <dbReference type="Rhea" id="RHEA-COMP:10311"/>
        <dbReference type="ChEBI" id="CHEBI:15377"/>
        <dbReference type="ChEBI" id="CHEBI:15378"/>
        <dbReference type="ChEBI" id="CHEBI:17790"/>
        <dbReference type="ChEBI" id="CHEBI:29973"/>
        <dbReference type="ChEBI" id="CHEBI:82795"/>
        <dbReference type="EC" id="3.1.1.61"/>
    </reaction>
</comment>
<dbReference type="PANTHER" id="PTHR42872">
    <property type="entry name" value="PROTEIN-GLUTAMATE METHYLESTERASE/PROTEIN-GLUTAMINE GLUTAMINASE"/>
    <property type="match status" value="1"/>
</dbReference>
<evidence type="ECO:0000313" key="8">
    <source>
        <dbReference type="Proteomes" id="UP001524642"/>
    </source>
</evidence>
<keyword evidence="4" id="KW-0145">Chemotaxis</keyword>
<feature type="compositionally biased region" description="Basic and acidic residues" evidence="5">
    <location>
        <begin position="198"/>
        <end position="210"/>
    </location>
</feature>
<dbReference type="EMBL" id="JANJOU010000023">
    <property type="protein sequence ID" value="MCR0984680.1"/>
    <property type="molecule type" value="Genomic_DNA"/>
</dbReference>
<evidence type="ECO:0000259" key="6">
    <source>
        <dbReference type="PROSITE" id="PS50122"/>
    </source>
</evidence>
<feature type="region of interest" description="Disordered" evidence="5">
    <location>
        <begin position="195"/>
        <end position="218"/>
    </location>
</feature>
<evidence type="ECO:0000256" key="2">
    <source>
        <dbReference type="ARBA" id="ARBA00039140"/>
    </source>
</evidence>
<keyword evidence="8" id="KW-1185">Reference proteome</keyword>
<name>A0ABT1X995_9PROT</name>